<protein>
    <submittedName>
        <fullName evidence="1">Similar to Uncharacterized protein C23D3.17 acc. no. C6Y4A9</fullName>
    </submittedName>
</protein>
<dbReference type="InterPro" id="IPR021719">
    <property type="entry name" value="Prot_inh_I78"/>
</dbReference>
<evidence type="ECO:0000313" key="1">
    <source>
        <dbReference type="EMBL" id="CCX30105.1"/>
    </source>
</evidence>
<dbReference type="Proteomes" id="UP000018144">
    <property type="component" value="Unassembled WGS sequence"/>
</dbReference>
<gene>
    <name evidence="1" type="ORF">PCON_08131</name>
</gene>
<evidence type="ECO:0000313" key="2">
    <source>
        <dbReference type="Proteomes" id="UP000018144"/>
    </source>
</evidence>
<dbReference type="STRING" id="1076935.U4LL59"/>
<organism evidence="1 2">
    <name type="scientific">Pyronema omphalodes (strain CBS 100304)</name>
    <name type="common">Pyronema confluens</name>
    <dbReference type="NCBI Taxonomy" id="1076935"/>
    <lineage>
        <taxon>Eukaryota</taxon>
        <taxon>Fungi</taxon>
        <taxon>Dikarya</taxon>
        <taxon>Ascomycota</taxon>
        <taxon>Pezizomycotina</taxon>
        <taxon>Pezizomycetes</taxon>
        <taxon>Pezizales</taxon>
        <taxon>Pyronemataceae</taxon>
        <taxon>Pyronema</taxon>
    </lineage>
</organism>
<proteinExistence type="predicted"/>
<dbReference type="PANTHER" id="PTHR39600:SF1">
    <property type="entry name" value="PEPTIDASE INHIBITOR I78 FAMILY PROTEIN"/>
    <property type="match status" value="1"/>
</dbReference>
<dbReference type="PANTHER" id="PTHR39600">
    <property type="entry name" value="PEPTIDASE INHIBITOR I78 FAMILY PROTEIN"/>
    <property type="match status" value="1"/>
</dbReference>
<dbReference type="EMBL" id="HF935418">
    <property type="protein sequence ID" value="CCX30105.1"/>
    <property type="molecule type" value="Genomic_DNA"/>
</dbReference>
<dbReference type="Gene3D" id="3.30.10.10">
    <property type="entry name" value="Trypsin Inhibitor V, subunit A"/>
    <property type="match status" value="1"/>
</dbReference>
<accession>U4LL59</accession>
<dbReference type="Pfam" id="PF11720">
    <property type="entry name" value="Inhibitor_I78"/>
    <property type="match status" value="1"/>
</dbReference>
<dbReference type="OrthoDB" id="10013825at2759"/>
<dbReference type="AlphaFoldDB" id="U4LL59"/>
<reference evidence="1 2" key="1">
    <citation type="journal article" date="2013" name="PLoS Genet.">
        <title>The genome and development-dependent transcriptomes of Pyronema confluens: a window into fungal evolution.</title>
        <authorList>
            <person name="Traeger S."/>
            <person name="Altegoer F."/>
            <person name="Freitag M."/>
            <person name="Gabaldon T."/>
            <person name="Kempken F."/>
            <person name="Kumar A."/>
            <person name="Marcet-Houben M."/>
            <person name="Poggeler S."/>
            <person name="Stajich J.E."/>
            <person name="Nowrousian M."/>
        </authorList>
    </citation>
    <scope>NUCLEOTIDE SEQUENCE [LARGE SCALE GENOMIC DNA]</scope>
    <source>
        <strain evidence="2">CBS 100304</strain>
        <tissue evidence="1">Vegetative mycelium</tissue>
    </source>
</reference>
<name>U4LL59_PYROM</name>
<sequence>MSNLRLLISHRLLRPSRNLIISTPPRIFDTQRTFTHISKGKNSDNDKMPEAQEWSAKLVGKNLEQEKEVKKQLPDNHRIIKPDSMVTRDYQEDRLNVHVDHDGKCTHCYFG</sequence>
<keyword evidence="2" id="KW-1185">Reference proteome</keyword>